<protein>
    <recommendedName>
        <fullName evidence="4">RING-type E3 ubiquitin transferase</fullName>
        <ecNumber evidence="4">2.3.2.27</ecNumber>
    </recommendedName>
</protein>
<dbReference type="Gene3D" id="3.30.40.10">
    <property type="entry name" value="Zinc/RING finger domain, C3HC4 (zinc finger)"/>
    <property type="match status" value="1"/>
</dbReference>
<organism evidence="17 18">
    <name type="scientific">Schizosaccharomyces cryophilus (strain OY26 / ATCC MYA-4695 / CBS 11777 / NBRC 106824 / NRRL Y48691)</name>
    <name type="common">Fission yeast</name>
    <dbReference type="NCBI Taxonomy" id="653667"/>
    <lineage>
        <taxon>Eukaryota</taxon>
        <taxon>Fungi</taxon>
        <taxon>Dikarya</taxon>
        <taxon>Ascomycota</taxon>
        <taxon>Taphrinomycotina</taxon>
        <taxon>Schizosaccharomycetes</taxon>
        <taxon>Schizosaccharomycetales</taxon>
        <taxon>Schizosaccharomycetaceae</taxon>
        <taxon>Schizosaccharomyces</taxon>
    </lineage>
</organism>
<sequence>MNLDEEICRVCRCEGTEDSPLFHPCKCTGSIRYVHQECLVEWLAHSKKKHCELCKSQFRFTKIYSDTMPQSIPFFVLCKKVVVTMKRKLLFISRVLLALFCWTILLPLILQYVWSLNLKLGDAYTFASASGTAIHGQRTPGYFESISSITSIPRLNMLIASTAQGQVLTFAVTFVLITAFLVREWVLQNAVHVVDELQGQQFNNLDENNQAAAQNMREVQEARQRLAVVMDHLRERQLQRNEELQRNGRIEELDRARRRFALLENNIRDAANSMVNVPARNTDDDLMDNDQFPRVNPFAPQRPLDGIDNMGYNRIQPIPGSGPHSHASSTNLNESDNINNLNQPAADSSTNSPTSSDSENEDNHAPESPERVGEAREEPQVIGNIRDIENRAVRNAVMEAQNEVVADEDVNAAARAAQIAHADDADDFDGIFEFLGLRGPILGFLQNCFVIAFVVSMFLTVVVGVPYVTGRIFVEWTIFFVQRPTVVLAFCWVILRTVSDWTLGGLFNLSKLLFKLPGVSTFGNSVGVSSLFSMSYDQVFQICTAFFQDKVYPSLSDGNGILAQRISMLQNQFIETFSLFPVFRVSHMFAKLLKDFVQNYSTRPVDRIFTLMVGYSLFSSLGISYLNRKQFLFKDPQIRNVELAFREGLRQCGSIVKFSIIFSIELVTFPIFCGILLNLCLIGTFQNMTLETLFYVMSDHPFPGTFFAWFIGITFMFEFAVFISMIRKIVRPGVLFFLRDPNDPQFHPIREILEKPMLLQLKKIGFSAILYFSFILGCVGSVIHILKMTGMVFPLKFTTKPVVFEAPIDLLALQVLIHVSIKLFKPMDLTRFLWRSLISILCRGLRLSSYVMGKRYRDEEGYYPGKKLSILGRLFSKPQVVDGESDSDDQKSKEKDMKDQLIFDGCFLRCPSKDVVPVRPGAMLIPITEDGYQLPEKKEKVEESSEYTTAYAPPYFYKRLIALLFFCWLVSIITTVSLVFFPLSLGRVLYKTIFPAAFEHDLYTYIIGFCSLVFPIYSIYFLTSHTDSIKRFSQNARIENVKRGLISYVKLGTLYFFAIIVLPILTGAVWELYVFIPFRSLFNKGSLTVDALQSWIIGLFVVRILYCIASSNEDRALTRALREVRRDVNGGPHIHELMTAYILPFTGGLMLAVTFPSLLTYLTYPFLSSVLPMFSKTDFYRMMHPMFLGFAVLAVICRRLAELSSKWSQGIRDDLYMVGSRLHNYDEHDPSREVVSEE</sequence>
<evidence type="ECO:0000256" key="2">
    <source>
        <dbReference type="ARBA" id="ARBA00004141"/>
    </source>
</evidence>
<keyword evidence="9" id="KW-0833">Ubl conjugation pathway</keyword>
<keyword evidence="7" id="KW-0479">Metal-binding</keyword>
<evidence type="ECO:0000256" key="7">
    <source>
        <dbReference type="ARBA" id="ARBA00022723"/>
    </source>
</evidence>
<dbReference type="Proteomes" id="UP000015464">
    <property type="component" value="Unassembled WGS sequence"/>
</dbReference>
<dbReference type="EMBL" id="KE546993">
    <property type="protein sequence ID" value="EPY50379.1"/>
    <property type="molecule type" value="Genomic_DNA"/>
</dbReference>
<dbReference type="OrthoDB" id="1108038at2759"/>
<accession>S9VVZ8</accession>
<dbReference type="CDD" id="cd16702">
    <property type="entry name" value="RING_CH-C4HC3_MARCH6"/>
    <property type="match status" value="1"/>
</dbReference>
<feature type="transmembrane region" description="Helical" evidence="15">
    <location>
        <begin position="706"/>
        <end position="726"/>
    </location>
</feature>
<proteinExistence type="predicted"/>
<keyword evidence="18" id="KW-1185">Reference proteome</keyword>
<feature type="compositionally biased region" description="Low complexity" evidence="14">
    <location>
        <begin position="331"/>
        <end position="357"/>
    </location>
</feature>
<dbReference type="AlphaFoldDB" id="S9VVZ8"/>
<dbReference type="GO" id="GO:0005789">
    <property type="term" value="C:endoplasmic reticulum membrane"/>
    <property type="evidence" value="ECO:0007669"/>
    <property type="project" value="TreeGrafter"/>
</dbReference>
<evidence type="ECO:0000256" key="6">
    <source>
        <dbReference type="ARBA" id="ARBA00022692"/>
    </source>
</evidence>
<comment type="catalytic activity">
    <reaction evidence="1">
        <text>S-ubiquitinyl-[E2 ubiquitin-conjugating enzyme]-L-cysteine + [acceptor protein]-L-lysine = [E2 ubiquitin-conjugating enzyme]-L-cysteine + N(6)-ubiquitinyl-[acceptor protein]-L-lysine.</text>
        <dbReference type="EC" id="2.3.2.27"/>
    </reaction>
</comment>
<dbReference type="GO" id="GO:0180027">
    <property type="term" value="P:inner nuclear membrane-associated protein degradation pathway"/>
    <property type="evidence" value="ECO:0007669"/>
    <property type="project" value="EnsemblFungi"/>
</dbReference>
<feature type="transmembrane region" description="Helical" evidence="15">
    <location>
        <begin position="1182"/>
        <end position="1201"/>
    </location>
</feature>
<dbReference type="Pfam" id="PF12906">
    <property type="entry name" value="RINGv"/>
    <property type="match status" value="1"/>
</dbReference>
<feature type="transmembrane region" description="Helical" evidence="15">
    <location>
        <begin position="1141"/>
        <end position="1162"/>
    </location>
</feature>
<dbReference type="eggNOG" id="KOG1609">
    <property type="taxonomic scope" value="Eukaryota"/>
</dbReference>
<dbReference type="GeneID" id="25035468"/>
<evidence type="ECO:0000256" key="5">
    <source>
        <dbReference type="ARBA" id="ARBA00022679"/>
    </source>
</evidence>
<dbReference type="GO" id="GO:0008270">
    <property type="term" value="F:zinc ion binding"/>
    <property type="evidence" value="ECO:0007669"/>
    <property type="project" value="UniProtKB-KW"/>
</dbReference>
<reference evidence="17 18" key="1">
    <citation type="journal article" date="2011" name="Science">
        <title>Comparative functional genomics of the fission yeasts.</title>
        <authorList>
            <person name="Rhind N."/>
            <person name="Chen Z."/>
            <person name="Yassour M."/>
            <person name="Thompson D.A."/>
            <person name="Haas B.J."/>
            <person name="Habib N."/>
            <person name="Wapinski I."/>
            <person name="Roy S."/>
            <person name="Lin M.F."/>
            <person name="Heiman D.I."/>
            <person name="Young S.K."/>
            <person name="Furuya K."/>
            <person name="Guo Y."/>
            <person name="Pidoux A."/>
            <person name="Chen H.M."/>
            <person name="Robbertse B."/>
            <person name="Goldberg J.M."/>
            <person name="Aoki K."/>
            <person name="Bayne E.H."/>
            <person name="Berlin A.M."/>
            <person name="Desjardins C.A."/>
            <person name="Dobbs E."/>
            <person name="Dukaj L."/>
            <person name="Fan L."/>
            <person name="FitzGerald M.G."/>
            <person name="French C."/>
            <person name="Gujja S."/>
            <person name="Hansen K."/>
            <person name="Keifenheim D."/>
            <person name="Levin J.Z."/>
            <person name="Mosher R.A."/>
            <person name="Mueller C.A."/>
            <person name="Pfiffner J."/>
            <person name="Priest M."/>
            <person name="Russ C."/>
            <person name="Smialowska A."/>
            <person name="Swoboda P."/>
            <person name="Sykes S.M."/>
            <person name="Vaughn M."/>
            <person name="Vengrova S."/>
            <person name="Yoder R."/>
            <person name="Zeng Q."/>
            <person name="Allshire R."/>
            <person name="Baulcombe D."/>
            <person name="Birren B.W."/>
            <person name="Brown W."/>
            <person name="Ekwall K."/>
            <person name="Kellis M."/>
            <person name="Leatherwood J."/>
            <person name="Levin H."/>
            <person name="Margalit H."/>
            <person name="Martienssen R."/>
            <person name="Nieduszynski C.A."/>
            <person name="Spatafora J.W."/>
            <person name="Friedman N."/>
            <person name="Dalgaard J.Z."/>
            <person name="Baumann P."/>
            <person name="Niki H."/>
            <person name="Regev A."/>
            <person name="Nusbaum C."/>
        </authorList>
    </citation>
    <scope>NUCLEOTIDE SEQUENCE [LARGE SCALE GENOMIC DNA]</scope>
    <source>
        <strain evidence="18">OY26 / ATCC MYA-4695 / CBS 11777 / NBRC 106824 / NRRL Y48691</strain>
    </source>
</reference>
<comment type="pathway">
    <text evidence="3">Protein modification; protein ubiquitination.</text>
</comment>
<dbReference type="RefSeq" id="XP_013024863.1">
    <property type="nucleotide sequence ID" value="XM_013169409.1"/>
</dbReference>
<keyword evidence="10" id="KW-0862">Zinc</keyword>
<feature type="transmembrane region" description="Helical" evidence="15">
    <location>
        <begin position="660"/>
        <end position="686"/>
    </location>
</feature>
<dbReference type="HOGENOM" id="CLU_001266_1_0_1"/>
<feature type="transmembrane region" description="Helical" evidence="15">
    <location>
        <begin position="1091"/>
        <end position="1109"/>
    </location>
</feature>
<feature type="coiled-coil region" evidence="13">
    <location>
        <begin position="202"/>
        <end position="273"/>
    </location>
</feature>
<feature type="transmembrane region" description="Helical" evidence="15">
    <location>
        <begin position="444"/>
        <end position="467"/>
    </location>
</feature>
<feature type="transmembrane region" description="Helical" evidence="15">
    <location>
        <begin position="806"/>
        <end position="824"/>
    </location>
</feature>
<dbReference type="OMA" id="ALYFQYD"/>
<evidence type="ECO:0000256" key="11">
    <source>
        <dbReference type="ARBA" id="ARBA00022989"/>
    </source>
</evidence>
<evidence type="ECO:0000256" key="14">
    <source>
        <dbReference type="SAM" id="MobiDB-lite"/>
    </source>
</evidence>
<keyword evidence="6 15" id="KW-0812">Transmembrane</keyword>
<evidence type="ECO:0000256" key="15">
    <source>
        <dbReference type="SAM" id="Phobius"/>
    </source>
</evidence>
<dbReference type="SMART" id="SM00744">
    <property type="entry name" value="RINGv"/>
    <property type="match status" value="1"/>
</dbReference>
<evidence type="ECO:0000256" key="8">
    <source>
        <dbReference type="ARBA" id="ARBA00022771"/>
    </source>
</evidence>
<feature type="transmembrane region" description="Helical" evidence="15">
    <location>
        <begin position="960"/>
        <end position="982"/>
    </location>
</feature>
<keyword evidence="12 15" id="KW-0472">Membrane</keyword>
<keyword evidence="13" id="KW-0175">Coiled coil</keyword>
<feature type="transmembrane region" description="Helical" evidence="15">
    <location>
        <begin position="764"/>
        <end position="786"/>
    </location>
</feature>
<dbReference type="GO" id="GO:0036503">
    <property type="term" value="P:ERAD pathway"/>
    <property type="evidence" value="ECO:0007669"/>
    <property type="project" value="TreeGrafter"/>
</dbReference>
<feature type="compositionally biased region" description="Basic and acidic residues" evidence="14">
    <location>
        <begin position="361"/>
        <end position="379"/>
    </location>
</feature>
<keyword evidence="5" id="KW-0808">Transferase</keyword>
<dbReference type="GO" id="GO:0061630">
    <property type="term" value="F:ubiquitin protein ligase activity"/>
    <property type="evidence" value="ECO:0007669"/>
    <property type="project" value="UniProtKB-EC"/>
</dbReference>
<evidence type="ECO:0000256" key="13">
    <source>
        <dbReference type="SAM" id="Coils"/>
    </source>
</evidence>
<evidence type="ECO:0000256" key="3">
    <source>
        <dbReference type="ARBA" id="ARBA00004906"/>
    </source>
</evidence>
<evidence type="ECO:0000256" key="9">
    <source>
        <dbReference type="ARBA" id="ARBA00022786"/>
    </source>
</evidence>
<dbReference type="Pfam" id="PF23113">
    <property type="entry name" value="MARCHF6_C"/>
    <property type="match status" value="1"/>
</dbReference>
<dbReference type="SUPFAM" id="SSF57850">
    <property type="entry name" value="RING/U-box"/>
    <property type="match status" value="1"/>
</dbReference>
<keyword evidence="8" id="KW-0863">Zinc-finger</keyword>
<feature type="transmembrane region" description="Helical" evidence="15">
    <location>
        <begin position="473"/>
        <end position="495"/>
    </location>
</feature>
<evidence type="ECO:0000256" key="1">
    <source>
        <dbReference type="ARBA" id="ARBA00000900"/>
    </source>
</evidence>
<dbReference type="InterPro" id="IPR056521">
    <property type="entry name" value="MARCHF6-like_C"/>
</dbReference>
<evidence type="ECO:0000313" key="17">
    <source>
        <dbReference type="EMBL" id="EPY50379.1"/>
    </source>
</evidence>
<feature type="domain" description="RING-CH-type" evidence="16">
    <location>
        <begin position="1"/>
        <end position="61"/>
    </location>
</feature>
<keyword evidence="17" id="KW-0436">Ligase</keyword>
<feature type="transmembrane region" description="Helical" evidence="15">
    <location>
        <begin position="608"/>
        <end position="626"/>
    </location>
</feature>
<dbReference type="PANTHER" id="PTHR13145">
    <property type="entry name" value="SSM4 PROTEIN"/>
    <property type="match status" value="1"/>
</dbReference>
<feature type="transmembrane region" description="Helical" evidence="15">
    <location>
        <begin position="1052"/>
        <end position="1076"/>
    </location>
</feature>
<evidence type="ECO:0000259" key="16">
    <source>
        <dbReference type="PROSITE" id="PS51292"/>
    </source>
</evidence>
<keyword evidence="11 15" id="KW-1133">Transmembrane helix</keyword>
<name>S9VVZ8_SCHCR</name>
<feature type="region of interest" description="Disordered" evidence="14">
    <location>
        <begin position="278"/>
        <end position="384"/>
    </location>
</feature>
<dbReference type="PANTHER" id="PTHR13145:SF0">
    <property type="entry name" value="E3 UBIQUITIN-PROTEIN LIGASE MARCHF6"/>
    <property type="match status" value="1"/>
</dbReference>
<gene>
    <name evidence="17" type="ORF">SPOG_01137</name>
</gene>
<dbReference type="InterPro" id="IPR013083">
    <property type="entry name" value="Znf_RING/FYVE/PHD"/>
</dbReference>
<evidence type="ECO:0000256" key="10">
    <source>
        <dbReference type="ARBA" id="ARBA00022833"/>
    </source>
</evidence>
<dbReference type="GO" id="GO:0016874">
    <property type="term" value="F:ligase activity"/>
    <property type="evidence" value="ECO:0007669"/>
    <property type="project" value="UniProtKB-KW"/>
</dbReference>
<evidence type="ECO:0000313" key="18">
    <source>
        <dbReference type="Proteomes" id="UP000015464"/>
    </source>
</evidence>
<feature type="transmembrane region" description="Helical" evidence="15">
    <location>
        <begin position="95"/>
        <end position="114"/>
    </location>
</feature>
<dbReference type="EC" id="2.3.2.27" evidence="4"/>
<dbReference type="PROSITE" id="PS51292">
    <property type="entry name" value="ZF_RING_CH"/>
    <property type="match status" value="1"/>
</dbReference>
<comment type="subcellular location">
    <subcellularLocation>
        <location evidence="2">Membrane</location>
        <topology evidence="2">Multi-pass membrane protein</topology>
    </subcellularLocation>
</comment>
<dbReference type="FunFam" id="3.30.40.10:FF:000287">
    <property type="entry name" value="RING finger membrane protein"/>
    <property type="match status" value="1"/>
</dbReference>
<dbReference type="STRING" id="653667.S9VVZ8"/>
<dbReference type="InterPro" id="IPR011016">
    <property type="entry name" value="Znf_RING-CH"/>
</dbReference>
<evidence type="ECO:0000256" key="4">
    <source>
        <dbReference type="ARBA" id="ARBA00012483"/>
    </source>
</evidence>
<feature type="transmembrane region" description="Helical" evidence="15">
    <location>
        <begin position="1002"/>
        <end position="1022"/>
    </location>
</feature>
<evidence type="ECO:0000256" key="12">
    <source>
        <dbReference type="ARBA" id="ARBA00023136"/>
    </source>
</evidence>